<evidence type="ECO:0000256" key="2">
    <source>
        <dbReference type="ARBA" id="ARBA00023315"/>
    </source>
</evidence>
<keyword evidence="2" id="KW-0012">Acyltransferase</keyword>
<dbReference type="InterPro" id="IPR050832">
    <property type="entry name" value="Bact_Acetyltransf"/>
</dbReference>
<feature type="domain" description="N-acetyltransferase" evidence="4">
    <location>
        <begin position="3"/>
        <end position="161"/>
    </location>
</feature>
<dbReference type="Proteomes" id="UP000264006">
    <property type="component" value="Chromosome"/>
</dbReference>
<evidence type="ECO:0000256" key="3">
    <source>
        <dbReference type="SAM" id="MobiDB-lite"/>
    </source>
</evidence>
<dbReference type="KEGG" id="euz:DVS28_a5074"/>
<dbReference type="InterPro" id="IPR000182">
    <property type="entry name" value="GNAT_dom"/>
</dbReference>
<dbReference type="InterPro" id="IPR016181">
    <property type="entry name" value="Acyl_CoA_acyltransferase"/>
</dbReference>
<feature type="region of interest" description="Disordered" evidence="3">
    <location>
        <begin position="140"/>
        <end position="161"/>
    </location>
</feature>
<organism evidence="5 6">
    <name type="scientific">Euzebya pacifica</name>
    <dbReference type="NCBI Taxonomy" id="1608957"/>
    <lineage>
        <taxon>Bacteria</taxon>
        <taxon>Bacillati</taxon>
        <taxon>Actinomycetota</taxon>
        <taxon>Nitriliruptoria</taxon>
        <taxon>Euzebyales</taxon>
    </lineage>
</organism>
<dbReference type="AlphaFoldDB" id="A0A346Y5I3"/>
<dbReference type="PANTHER" id="PTHR43877">
    <property type="entry name" value="AMINOALKYLPHOSPHONATE N-ACETYLTRANSFERASE-RELATED-RELATED"/>
    <property type="match status" value="1"/>
</dbReference>
<evidence type="ECO:0000259" key="4">
    <source>
        <dbReference type="PROSITE" id="PS51186"/>
    </source>
</evidence>
<evidence type="ECO:0000256" key="1">
    <source>
        <dbReference type="ARBA" id="ARBA00022679"/>
    </source>
</evidence>
<evidence type="ECO:0000313" key="6">
    <source>
        <dbReference type="Proteomes" id="UP000264006"/>
    </source>
</evidence>
<sequence>MTVTIRHAEDTELDIVASLIVDAYAEFAATMSPDAWSMFAQDIANVHGRRGDGEIVVAVRDDKIVGSVTVFRDWRGAQQDTMAMRMLAVPPTERHTGVGKSLMQWAIDEAKSANKERLVLTAMQVMDTLREMADKLGFERAPELDHEPAPGVRAEGYSLTL</sequence>
<dbReference type="Gene3D" id="3.40.630.30">
    <property type="match status" value="1"/>
</dbReference>
<dbReference type="CDD" id="cd04301">
    <property type="entry name" value="NAT_SF"/>
    <property type="match status" value="1"/>
</dbReference>
<keyword evidence="6" id="KW-1185">Reference proteome</keyword>
<reference evidence="5 6" key="1">
    <citation type="submission" date="2018-09" db="EMBL/GenBank/DDBJ databases">
        <title>Complete genome sequence of Euzebya sp. DY32-46 isolated from seawater of Pacific Ocean.</title>
        <authorList>
            <person name="Xu L."/>
            <person name="Wu Y.-H."/>
            <person name="Xu X.-W."/>
        </authorList>
    </citation>
    <scope>NUCLEOTIDE SEQUENCE [LARGE SCALE GENOMIC DNA]</scope>
    <source>
        <strain evidence="5 6">DY32-46</strain>
    </source>
</reference>
<dbReference type="Pfam" id="PF00583">
    <property type="entry name" value="Acetyltransf_1"/>
    <property type="match status" value="1"/>
</dbReference>
<protein>
    <submittedName>
        <fullName evidence="5">Putative acetyltransferase</fullName>
    </submittedName>
</protein>
<accession>A0A346Y5I3</accession>
<evidence type="ECO:0000313" key="5">
    <source>
        <dbReference type="EMBL" id="AXV09730.1"/>
    </source>
</evidence>
<dbReference type="EMBL" id="CP031165">
    <property type="protein sequence ID" value="AXV09730.1"/>
    <property type="molecule type" value="Genomic_DNA"/>
</dbReference>
<dbReference type="RefSeq" id="WP_114593865.1">
    <property type="nucleotide sequence ID" value="NZ_CP031165.1"/>
</dbReference>
<name>A0A346Y5I3_9ACTN</name>
<dbReference type="PROSITE" id="PS51186">
    <property type="entry name" value="GNAT"/>
    <property type="match status" value="1"/>
</dbReference>
<dbReference type="GO" id="GO:0016747">
    <property type="term" value="F:acyltransferase activity, transferring groups other than amino-acyl groups"/>
    <property type="evidence" value="ECO:0007669"/>
    <property type="project" value="InterPro"/>
</dbReference>
<dbReference type="PANTHER" id="PTHR43877:SF2">
    <property type="entry name" value="AMINOALKYLPHOSPHONATE N-ACETYLTRANSFERASE-RELATED"/>
    <property type="match status" value="1"/>
</dbReference>
<gene>
    <name evidence="5" type="ORF">DVS28_a5074</name>
</gene>
<dbReference type="OrthoDB" id="273614at2"/>
<keyword evidence="1 5" id="KW-0808">Transferase</keyword>
<proteinExistence type="predicted"/>
<dbReference type="SUPFAM" id="SSF55729">
    <property type="entry name" value="Acyl-CoA N-acyltransferases (Nat)"/>
    <property type="match status" value="1"/>
</dbReference>